<dbReference type="Pfam" id="PF03937">
    <property type="entry name" value="Sdh5"/>
    <property type="match status" value="1"/>
</dbReference>
<organism evidence="5 6">
    <name type="scientific">Limimaricola hongkongensis DSM 17492</name>
    <dbReference type="NCBI Taxonomy" id="1122180"/>
    <lineage>
        <taxon>Bacteria</taxon>
        <taxon>Pseudomonadati</taxon>
        <taxon>Pseudomonadota</taxon>
        <taxon>Alphaproteobacteria</taxon>
        <taxon>Rhodobacterales</taxon>
        <taxon>Paracoccaceae</taxon>
        <taxon>Limimaricola</taxon>
    </lineage>
</organism>
<dbReference type="AlphaFoldDB" id="A0A017HA99"/>
<comment type="caution">
    <text evidence="5">The sequence shown here is derived from an EMBL/GenBank/DDBJ whole genome shotgun (WGS) entry which is preliminary data.</text>
</comment>
<sequence>MSALPIEPAAPEDEPRDTRERRLRMRSMRRGIKEMDLILQDFATRRLNVMSDGDLALYDRLLSENDHDIYAWVAGAKPAPERYAALVEEIAQGARGVTRPR</sequence>
<dbReference type="RefSeq" id="WP_017927127.1">
    <property type="nucleotide sequence ID" value="NZ_KB822995.1"/>
</dbReference>
<dbReference type="GO" id="GO:0006099">
    <property type="term" value="P:tricarboxylic acid cycle"/>
    <property type="evidence" value="ECO:0007669"/>
    <property type="project" value="TreeGrafter"/>
</dbReference>
<evidence type="ECO:0000256" key="2">
    <source>
        <dbReference type="ARBA" id="ARBA00019418"/>
    </source>
</evidence>
<keyword evidence="6" id="KW-1185">Reference proteome</keyword>
<comment type="similarity">
    <text evidence="1">Belongs to the SdhE FAD assembly factor family.</text>
</comment>
<dbReference type="HOGENOM" id="CLU_103054_1_3_5"/>
<keyword evidence="3" id="KW-0143">Chaperone</keyword>
<dbReference type="Gene3D" id="1.10.150.250">
    <property type="entry name" value="Flavinator of succinate dehydrogenase"/>
    <property type="match status" value="1"/>
</dbReference>
<gene>
    <name evidence="5" type="ORF">Lokhon_02678</name>
</gene>
<dbReference type="PANTHER" id="PTHR12469">
    <property type="entry name" value="PROTEIN EMI5 HOMOLOG, MITOCHONDRIAL"/>
    <property type="match status" value="1"/>
</dbReference>
<dbReference type="STRING" id="1122180.Lokhon_02678"/>
<dbReference type="eggNOG" id="COG2938">
    <property type="taxonomic scope" value="Bacteria"/>
</dbReference>
<dbReference type="PATRIC" id="fig|1122180.6.peg.2660"/>
<reference evidence="5 6" key="1">
    <citation type="submission" date="2013-03" db="EMBL/GenBank/DDBJ databases">
        <authorList>
            <person name="Fiebig A."/>
            <person name="Goeker M."/>
            <person name="Klenk H.-P.P."/>
        </authorList>
    </citation>
    <scope>NUCLEOTIDE SEQUENCE [LARGE SCALE GENOMIC DNA]</scope>
    <source>
        <strain evidence="5 6">DSM 17492</strain>
    </source>
</reference>
<evidence type="ECO:0000313" key="5">
    <source>
        <dbReference type="EMBL" id="EYD71033.1"/>
    </source>
</evidence>
<feature type="region of interest" description="Disordered" evidence="4">
    <location>
        <begin position="1"/>
        <end position="22"/>
    </location>
</feature>
<name>A0A017HA99_9RHOB</name>
<dbReference type="Proteomes" id="UP000025047">
    <property type="component" value="Unassembled WGS sequence"/>
</dbReference>
<dbReference type="PANTHER" id="PTHR12469:SF2">
    <property type="entry name" value="SUCCINATE DEHYDROGENASE ASSEMBLY FACTOR 2, MITOCHONDRIAL"/>
    <property type="match status" value="1"/>
</dbReference>
<proteinExistence type="inferred from homology"/>
<dbReference type="InterPro" id="IPR005631">
    <property type="entry name" value="SDH"/>
</dbReference>
<evidence type="ECO:0000256" key="4">
    <source>
        <dbReference type="SAM" id="MobiDB-lite"/>
    </source>
</evidence>
<protein>
    <recommendedName>
        <fullName evidence="2">FAD assembly factor SdhE</fullName>
    </recommendedName>
</protein>
<dbReference type="InterPro" id="IPR036714">
    <property type="entry name" value="SDH_sf"/>
</dbReference>
<evidence type="ECO:0000313" key="6">
    <source>
        <dbReference type="Proteomes" id="UP000025047"/>
    </source>
</evidence>
<evidence type="ECO:0000256" key="1">
    <source>
        <dbReference type="ARBA" id="ARBA00008571"/>
    </source>
</evidence>
<dbReference type="EMBL" id="APGJ01000007">
    <property type="protein sequence ID" value="EYD71033.1"/>
    <property type="molecule type" value="Genomic_DNA"/>
</dbReference>
<evidence type="ECO:0000256" key="3">
    <source>
        <dbReference type="ARBA" id="ARBA00023186"/>
    </source>
</evidence>
<dbReference type="SUPFAM" id="SSF109910">
    <property type="entry name" value="YgfY-like"/>
    <property type="match status" value="1"/>
</dbReference>
<accession>A0A017HA99</accession>